<evidence type="ECO:0000259" key="1">
    <source>
        <dbReference type="Pfam" id="PF01883"/>
    </source>
</evidence>
<organism evidence="2 3">
    <name type="scientific">Alicyclobacillus acidocaldarius (strain Tc-4-1)</name>
    <name type="common">Bacillus acidocaldarius</name>
    <dbReference type="NCBI Taxonomy" id="1048834"/>
    <lineage>
        <taxon>Bacteria</taxon>
        <taxon>Bacillati</taxon>
        <taxon>Bacillota</taxon>
        <taxon>Bacilli</taxon>
        <taxon>Bacillales</taxon>
        <taxon>Alicyclobacillaceae</taxon>
        <taxon>Alicyclobacillus</taxon>
    </lineage>
</organism>
<dbReference type="Proteomes" id="UP000000292">
    <property type="component" value="Chromosome"/>
</dbReference>
<dbReference type="eggNOG" id="COG2151">
    <property type="taxonomic scope" value="Bacteria"/>
</dbReference>
<dbReference type="PANTHER" id="PTHR42831">
    <property type="entry name" value="FE-S PROTEIN MATURATION AUXILIARY FACTOR YITW"/>
    <property type="match status" value="1"/>
</dbReference>
<dbReference type="SUPFAM" id="SSF117916">
    <property type="entry name" value="Fe-S cluster assembly (FSCA) domain-like"/>
    <property type="match status" value="1"/>
</dbReference>
<dbReference type="PATRIC" id="fig|1048834.4.peg.952"/>
<feature type="domain" description="MIP18 family-like" evidence="1">
    <location>
        <begin position="6"/>
        <end position="79"/>
    </location>
</feature>
<dbReference type="STRING" id="1048834.TC41_0997"/>
<reference evidence="2 3" key="1">
    <citation type="journal article" date="2011" name="J. Bacteriol.">
        <title>Complete Genome Sequence of Alicyclobacillus acidocaldarius Strain Tc-4-1.</title>
        <authorList>
            <person name="Chen Y."/>
            <person name="He Y."/>
            <person name="Zhang B."/>
            <person name="Yang J."/>
            <person name="Li W."/>
            <person name="Dong Z."/>
            <person name="Hu S."/>
        </authorList>
    </citation>
    <scope>NUCLEOTIDE SEQUENCE [LARGE SCALE GENOMIC DNA]</scope>
    <source>
        <strain evidence="2 3">Tc-4-1</strain>
    </source>
</reference>
<dbReference type="AlphaFoldDB" id="F8IFX9"/>
<reference evidence="3" key="2">
    <citation type="submission" date="2011-06" db="EMBL/GenBank/DDBJ databases">
        <title>The complete genome sequence of Alicyclobacillus acidocaldarius sp. Tc-4-1.</title>
        <authorList>
            <person name="Chen Y."/>
            <person name="He Y."/>
            <person name="Dong Z."/>
            <person name="Hu S."/>
        </authorList>
    </citation>
    <scope>NUCLEOTIDE SEQUENCE [LARGE SCALE GENOMIC DNA]</scope>
    <source>
        <strain evidence="3">Tc-4-1</strain>
    </source>
</reference>
<dbReference type="Gene3D" id="3.30.300.130">
    <property type="entry name" value="Fe-S cluster assembly (FSCA)"/>
    <property type="match status" value="1"/>
</dbReference>
<sequence length="104" mass="11926">MRVVTEEQVRTVLMDVLDPEIQIDIVNLGMVYGIDIQDGGKRVKVTVTLTTMGCPLFDDIKEQIIEKVSELEGVEEVDVELTFDPPWDKEMMSEEAKLVFKYLF</sequence>
<gene>
    <name evidence="2" type="ordered locus">TC41_0997</name>
</gene>
<accession>F8IFX9</accession>
<dbReference type="InterPro" id="IPR002744">
    <property type="entry name" value="MIP18-like"/>
</dbReference>
<proteinExistence type="predicted"/>
<evidence type="ECO:0000313" key="2">
    <source>
        <dbReference type="EMBL" id="AEJ42950.1"/>
    </source>
</evidence>
<dbReference type="PANTHER" id="PTHR42831:SF1">
    <property type="entry name" value="FE-S PROTEIN MATURATION AUXILIARY FACTOR YITW"/>
    <property type="match status" value="1"/>
</dbReference>
<dbReference type="HOGENOM" id="CLU_091588_2_2_9"/>
<dbReference type="InterPro" id="IPR034904">
    <property type="entry name" value="FSCA_dom_sf"/>
</dbReference>
<dbReference type="InterPro" id="IPR052339">
    <property type="entry name" value="Fe-S_Maturation_MIP18"/>
</dbReference>
<dbReference type="KEGG" id="aad:TC41_0997"/>
<name>F8IFX9_ALIAT</name>
<dbReference type="RefSeq" id="WP_014463849.1">
    <property type="nucleotide sequence ID" value="NC_017167.1"/>
</dbReference>
<protein>
    <recommendedName>
        <fullName evidence="1">MIP18 family-like domain-containing protein</fullName>
    </recommendedName>
</protein>
<evidence type="ECO:0000313" key="3">
    <source>
        <dbReference type="Proteomes" id="UP000000292"/>
    </source>
</evidence>
<dbReference type="Pfam" id="PF01883">
    <property type="entry name" value="FeS_assembly_P"/>
    <property type="match status" value="1"/>
</dbReference>
<dbReference type="EMBL" id="CP002902">
    <property type="protein sequence ID" value="AEJ42950.1"/>
    <property type="molecule type" value="Genomic_DNA"/>
</dbReference>